<evidence type="ECO:0000313" key="13">
    <source>
        <dbReference type="Proteomes" id="UP000198635"/>
    </source>
</evidence>
<evidence type="ECO:0000256" key="4">
    <source>
        <dbReference type="ARBA" id="ARBA00022840"/>
    </source>
</evidence>
<comment type="similarity">
    <text evidence="5 7">Belongs to the DEAD box helicase family.</text>
</comment>
<reference evidence="13" key="1">
    <citation type="submission" date="2016-10" db="EMBL/GenBank/DDBJ databases">
        <authorList>
            <person name="Varghese N."/>
            <person name="Submissions S."/>
        </authorList>
    </citation>
    <scope>NUCLEOTIDE SEQUENCE [LARGE SCALE GENOMIC DNA]</scope>
    <source>
        <strain evidence="13">DSM 5918</strain>
    </source>
</reference>
<dbReference type="InterPro" id="IPR014001">
    <property type="entry name" value="Helicase_ATP-bd"/>
</dbReference>
<dbReference type="Proteomes" id="UP000198635">
    <property type="component" value="Unassembled WGS sequence"/>
</dbReference>
<dbReference type="RefSeq" id="WP_092373673.1">
    <property type="nucleotide sequence ID" value="NZ_FORX01000005.1"/>
</dbReference>
<feature type="domain" description="Helicase ATP-binding" evidence="9">
    <location>
        <begin position="32"/>
        <end position="205"/>
    </location>
</feature>
<dbReference type="InterPro" id="IPR027417">
    <property type="entry name" value="P-loop_NTPase"/>
</dbReference>
<feature type="compositionally biased region" description="Low complexity" evidence="8">
    <location>
        <begin position="390"/>
        <end position="401"/>
    </location>
</feature>
<feature type="compositionally biased region" description="Low complexity" evidence="8">
    <location>
        <begin position="413"/>
        <end position="435"/>
    </location>
</feature>
<dbReference type="GO" id="GO:0005829">
    <property type="term" value="C:cytosol"/>
    <property type="evidence" value="ECO:0007669"/>
    <property type="project" value="TreeGrafter"/>
</dbReference>
<dbReference type="InterPro" id="IPR001650">
    <property type="entry name" value="Helicase_C-like"/>
</dbReference>
<name>A0A1I3TFA3_9BACT</name>
<evidence type="ECO:0000256" key="8">
    <source>
        <dbReference type="SAM" id="MobiDB-lite"/>
    </source>
</evidence>
<dbReference type="GO" id="GO:0003724">
    <property type="term" value="F:RNA helicase activity"/>
    <property type="evidence" value="ECO:0007669"/>
    <property type="project" value="InterPro"/>
</dbReference>
<dbReference type="Pfam" id="PF00271">
    <property type="entry name" value="Helicase_C"/>
    <property type="match status" value="1"/>
</dbReference>
<dbReference type="SMART" id="SM00487">
    <property type="entry name" value="DEXDc"/>
    <property type="match status" value="1"/>
</dbReference>
<proteinExistence type="inferred from homology"/>
<dbReference type="InterPro" id="IPR050079">
    <property type="entry name" value="DEAD_box_RNA_helicase"/>
</dbReference>
<evidence type="ECO:0000256" key="7">
    <source>
        <dbReference type="RuleBase" id="RU000492"/>
    </source>
</evidence>
<protein>
    <submittedName>
        <fullName evidence="12">Superfamily II DNA and RNA helicase</fullName>
    </submittedName>
</protein>
<dbReference type="CDD" id="cd00268">
    <property type="entry name" value="DEADc"/>
    <property type="match status" value="1"/>
</dbReference>
<keyword evidence="13" id="KW-1185">Reference proteome</keyword>
<dbReference type="GO" id="GO:0005524">
    <property type="term" value="F:ATP binding"/>
    <property type="evidence" value="ECO:0007669"/>
    <property type="project" value="UniProtKB-KW"/>
</dbReference>
<dbReference type="GO" id="GO:0003676">
    <property type="term" value="F:nucleic acid binding"/>
    <property type="evidence" value="ECO:0007669"/>
    <property type="project" value="InterPro"/>
</dbReference>
<evidence type="ECO:0000256" key="1">
    <source>
        <dbReference type="ARBA" id="ARBA00022741"/>
    </source>
</evidence>
<dbReference type="PROSITE" id="PS51194">
    <property type="entry name" value="HELICASE_CTER"/>
    <property type="match status" value="1"/>
</dbReference>
<dbReference type="InterPro" id="IPR044742">
    <property type="entry name" value="DEAD/DEAH_RhlB"/>
</dbReference>
<dbReference type="PANTHER" id="PTHR47959">
    <property type="entry name" value="ATP-DEPENDENT RNA HELICASE RHLE-RELATED"/>
    <property type="match status" value="1"/>
</dbReference>
<dbReference type="SUPFAM" id="SSF52540">
    <property type="entry name" value="P-loop containing nucleoside triphosphate hydrolases"/>
    <property type="match status" value="2"/>
</dbReference>
<keyword evidence="2 7" id="KW-0378">Hydrolase</keyword>
<dbReference type="EMBL" id="FORX01000005">
    <property type="protein sequence ID" value="SFJ68351.1"/>
    <property type="molecule type" value="Genomic_DNA"/>
</dbReference>
<dbReference type="Pfam" id="PF00270">
    <property type="entry name" value="DEAD"/>
    <property type="match status" value="1"/>
</dbReference>
<feature type="region of interest" description="Disordered" evidence="8">
    <location>
        <begin position="375"/>
        <end position="444"/>
    </location>
</feature>
<dbReference type="GO" id="GO:0016787">
    <property type="term" value="F:hydrolase activity"/>
    <property type="evidence" value="ECO:0007669"/>
    <property type="project" value="UniProtKB-KW"/>
</dbReference>
<dbReference type="Gene3D" id="3.40.50.300">
    <property type="entry name" value="P-loop containing nucleotide triphosphate hydrolases"/>
    <property type="match status" value="2"/>
</dbReference>
<accession>A0A1I3TFA3</accession>
<keyword evidence="1 7" id="KW-0547">Nucleotide-binding</keyword>
<evidence type="ECO:0000259" key="10">
    <source>
        <dbReference type="PROSITE" id="PS51194"/>
    </source>
</evidence>
<dbReference type="InterPro" id="IPR014014">
    <property type="entry name" value="RNA_helicase_DEAD_Q_motif"/>
</dbReference>
<dbReference type="PROSITE" id="PS51192">
    <property type="entry name" value="HELICASE_ATP_BIND_1"/>
    <property type="match status" value="1"/>
</dbReference>
<evidence type="ECO:0000313" key="12">
    <source>
        <dbReference type="EMBL" id="SFJ68351.1"/>
    </source>
</evidence>
<feature type="short sequence motif" description="Q motif" evidence="6">
    <location>
        <begin position="1"/>
        <end position="29"/>
    </location>
</feature>
<dbReference type="CDD" id="cd18787">
    <property type="entry name" value="SF2_C_DEAD"/>
    <property type="match status" value="1"/>
</dbReference>
<sequence length="444" mass="47684">MDFSSFSFDQRLNVGIRDCGYVTPTPIQIQAIPSVLAGKDVLGLAQTGTGKTAAFALPLLQRMITDGISVRGPIRVLVLAPTRELALQIHETFISLGKQTGIRSAAVFGGVGETPQVKAARSASVLVACPGRLLDLVNRGLVDLSHVNALVLDEADRMFDMGFLPDLRRIMAKLPAKRQNLLFSATMPPEIRKIADQVLVQPAVVQVSNTAPSEKIQHALYPVSAGQKMALLEAFLGRTPHDCVLIFTRTKHRAKSLARKLEQKGMLATSLQGNLSQNRRQEALDGFRSGKYRIMVATDIAARGIDCVRISHVVNFDLPDTAESYTHRIGRTGRADKSGQAITLVTPEDSAQINAIERILGGRLERVRLDGFAYSNGGDEASFEEPRPARAPGRTPGRNAPVGRSGRPAPRNASDSRSPAGRSGSSRRSCAPGRSVFGVAAAAS</sequence>
<dbReference type="PROSITE" id="PS51195">
    <property type="entry name" value="Q_MOTIF"/>
    <property type="match status" value="1"/>
</dbReference>
<gene>
    <name evidence="12" type="ORF">SAMN04488082_105167</name>
</gene>
<keyword evidence="4 7" id="KW-0067">ATP-binding</keyword>
<feature type="domain" description="Helicase C-terminal" evidence="10">
    <location>
        <begin position="231"/>
        <end position="375"/>
    </location>
</feature>
<dbReference type="OrthoDB" id="9805696at2"/>
<evidence type="ECO:0000259" key="11">
    <source>
        <dbReference type="PROSITE" id="PS51195"/>
    </source>
</evidence>
<organism evidence="12 13">
    <name type="scientific">Desulfomicrobium apsheronum</name>
    <dbReference type="NCBI Taxonomy" id="52560"/>
    <lineage>
        <taxon>Bacteria</taxon>
        <taxon>Pseudomonadati</taxon>
        <taxon>Thermodesulfobacteriota</taxon>
        <taxon>Desulfovibrionia</taxon>
        <taxon>Desulfovibrionales</taxon>
        <taxon>Desulfomicrobiaceae</taxon>
        <taxon>Desulfomicrobium</taxon>
    </lineage>
</organism>
<evidence type="ECO:0000256" key="6">
    <source>
        <dbReference type="PROSITE-ProRule" id="PRU00552"/>
    </source>
</evidence>
<evidence type="ECO:0000256" key="3">
    <source>
        <dbReference type="ARBA" id="ARBA00022806"/>
    </source>
</evidence>
<keyword evidence="3 7" id="KW-0347">Helicase</keyword>
<evidence type="ECO:0000256" key="5">
    <source>
        <dbReference type="ARBA" id="ARBA00038437"/>
    </source>
</evidence>
<dbReference type="SMART" id="SM00490">
    <property type="entry name" value="HELICc"/>
    <property type="match status" value="1"/>
</dbReference>
<dbReference type="InterPro" id="IPR000629">
    <property type="entry name" value="RNA-helicase_DEAD-box_CS"/>
</dbReference>
<dbReference type="STRING" id="52560.SAMN04488082_105167"/>
<dbReference type="InterPro" id="IPR011545">
    <property type="entry name" value="DEAD/DEAH_box_helicase_dom"/>
</dbReference>
<feature type="domain" description="DEAD-box RNA helicase Q" evidence="11">
    <location>
        <begin position="1"/>
        <end position="29"/>
    </location>
</feature>
<evidence type="ECO:0000256" key="2">
    <source>
        <dbReference type="ARBA" id="ARBA00022801"/>
    </source>
</evidence>
<dbReference type="AlphaFoldDB" id="A0A1I3TFA3"/>
<dbReference type="PANTHER" id="PTHR47959:SF13">
    <property type="entry name" value="ATP-DEPENDENT RNA HELICASE RHLE"/>
    <property type="match status" value="1"/>
</dbReference>
<evidence type="ECO:0000259" key="9">
    <source>
        <dbReference type="PROSITE" id="PS51192"/>
    </source>
</evidence>
<dbReference type="PROSITE" id="PS00039">
    <property type="entry name" value="DEAD_ATP_HELICASE"/>
    <property type="match status" value="1"/>
</dbReference>